<dbReference type="Gene3D" id="3.40.30.10">
    <property type="entry name" value="Glutaredoxin"/>
    <property type="match status" value="1"/>
</dbReference>
<organism evidence="7 8">
    <name type="scientific">Amanita thiersii Skay4041</name>
    <dbReference type="NCBI Taxonomy" id="703135"/>
    <lineage>
        <taxon>Eukaryota</taxon>
        <taxon>Fungi</taxon>
        <taxon>Dikarya</taxon>
        <taxon>Basidiomycota</taxon>
        <taxon>Agaricomycotina</taxon>
        <taxon>Agaricomycetes</taxon>
        <taxon>Agaricomycetidae</taxon>
        <taxon>Agaricales</taxon>
        <taxon>Pluteineae</taxon>
        <taxon>Amanitaceae</taxon>
        <taxon>Amanita</taxon>
    </lineage>
</organism>
<dbReference type="InterPro" id="IPR006660">
    <property type="entry name" value="Arsenate_reductase-like"/>
</dbReference>
<dbReference type="OrthoDB" id="59229at2759"/>
<dbReference type="SUPFAM" id="SSF52833">
    <property type="entry name" value="Thioredoxin-like"/>
    <property type="match status" value="1"/>
</dbReference>
<accession>A0A2A9NGM0</accession>
<dbReference type="PROSITE" id="PS51353">
    <property type="entry name" value="ARSC"/>
    <property type="match status" value="1"/>
</dbReference>
<evidence type="ECO:0000256" key="2">
    <source>
        <dbReference type="ARBA" id="ARBA00004173"/>
    </source>
</evidence>
<dbReference type="Proteomes" id="UP000242287">
    <property type="component" value="Unassembled WGS sequence"/>
</dbReference>
<evidence type="ECO:0000256" key="4">
    <source>
        <dbReference type="ARBA" id="ARBA00022946"/>
    </source>
</evidence>
<keyword evidence="8" id="KW-1185">Reference proteome</keyword>
<dbReference type="EMBL" id="KZ302149">
    <property type="protein sequence ID" value="PFH46916.1"/>
    <property type="molecule type" value="Genomic_DNA"/>
</dbReference>
<keyword evidence="5" id="KW-0560">Oxidoreductase</keyword>
<protein>
    <recommendedName>
        <fullName evidence="9">Thioredoxin-like fold domain-containing protein</fullName>
    </recommendedName>
</protein>
<dbReference type="PANTHER" id="PTHR28071">
    <property type="entry name" value="REDOX PROTEIN FMP46, MITOCHONDRIAL-RELATED"/>
    <property type="match status" value="1"/>
</dbReference>
<dbReference type="Pfam" id="PF07955">
    <property type="entry name" value="DUF1687"/>
    <property type="match status" value="1"/>
</dbReference>
<dbReference type="InterPro" id="IPR036249">
    <property type="entry name" value="Thioredoxin-like_sf"/>
</dbReference>
<evidence type="ECO:0000256" key="6">
    <source>
        <dbReference type="ARBA" id="ARBA00023128"/>
    </source>
</evidence>
<keyword evidence="6" id="KW-0496">Mitochondrion</keyword>
<keyword evidence="4" id="KW-0809">Transit peptide</keyword>
<proteinExistence type="inferred from homology"/>
<evidence type="ECO:0000256" key="1">
    <source>
        <dbReference type="ARBA" id="ARBA00002963"/>
    </source>
</evidence>
<evidence type="ECO:0000313" key="8">
    <source>
        <dbReference type="Proteomes" id="UP000242287"/>
    </source>
</evidence>
<dbReference type="GO" id="GO:0016491">
    <property type="term" value="F:oxidoreductase activity"/>
    <property type="evidence" value="ECO:0007669"/>
    <property type="project" value="UniProtKB-KW"/>
</dbReference>
<name>A0A2A9NGM0_9AGAR</name>
<comment type="subcellular location">
    <subcellularLocation>
        <location evidence="2">Mitochondrion</location>
    </subcellularLocation>
</comment>
<reference evidence="7 8" key="1">
    <citation type="submission" date="2014-02" db="EMBL/GenBank/DDBJ databases">
        <title>Transposable element dynamics among asymbiotic and ectomycorrhizal Amanita fungi.</title>
        <authorList>
            <consortium name="DOE Joint Genome Institute"/>
            <person name="Hess J."/>
            <person name="Skrede I."/>
            <person name="Wolfe B."/>
            <person name="LaButti K."/>
            <person name="Ohm R.A."/>
            <person name="Grigoriev I.V."/>
            <person name="Pringle A."/>
        </authorList>
    </citation>
    <scope>NUCLEOTIDE SEQUENCE [LARGE SCALE GENOMIC DNA]</scope>
    <source>
        <strain evidence="7 8">SKay4041</strain>
    </source>
</reference>
<evidence type="ECO:0008006" key="9">
    <source>
        <dbReference type="Google" id="ProtNLM"/>
    </source>
</evidence>
<evidence type="ECO:0000313" key="7">
    <source>
        <dbReference type="EMBL" id="PFH46916.1"/>
    </source>
</evidence>
<dbReference type="PANTHER" id="PTHR28071:SF1">
    <property type="entry name" value="REDOX PROTEIN FMP46, MITOCHONDRIAL-RELATED"/>
    <property type="match status" value="1"/>
</dbReference>
<evidence type="ECO:0000256" key="5">
    <source>
        <dbReference type="ARBA" id="ARBA00023002"/>
    </source>
</evidence>
<comment type="function">
    <text evidence="1">Putative mitochondrial redox protein which could be involved in the reduction of small toxic molecules.</text>
</comment>
<sequence length="160" mass="16971">MFSSFLRRRLPEISIFHNPSSPPSTQSLALLRSALSGPYPPNTPGSTQPLTFSLSVVEAPPTADQLRTIMAYLSSASGSGSSSLAAASTLFSAHPSAPALTERPTDAETIVELAQANPNVVRWPIVVDWSGGRASVGDVEGVRRILEALRKARDSEGKEE</sequence>
<gene>
    <name evidence="7" type="ORF">AMATHDRAFT_68807</name>
</gene>
<dbReference type="InterPro" id="IPR012882">
    <property type="entry name" value="Fmp46"/>
</dbReference>
<comment type="similarity">
    <text evidence="3">Belongs to the FMP46 family.</text>
</comment>
<dbReference type="GO" id="GO:0005739">
    <property type="term" value="C:mitochondrion"/>
    <property type="evidence" value="ECO:0007669"/>
    <property type="project" value="UniProtKB-SubCell"/>
</dbReference>
<dbReference type="AlphaFoldDB" id="A0A2A9NGM0"/>
<evidence type="ECO:0000256" key="3">
    <source>
        <dbReference type="ARBA" id="ARBA00009734"/>
    </source>
</evidence>